<dbReference type="RefSeq" id="WP_238316683.1">
    <property type="nucleotide sequence ID" value="NZ_BQKV01000034.1"/>
</dbReference>
<dbReference type="PANTHER" id="PTHR22926:SF3">
    <property type="entry name" value="UNDECAPRENYL-PHOSPHATE ALPHA-N-ACETYLGLUCOSAMINYL 1-PHOSPHATE TRANSFERASE"/>
    <property type="match status" value="1"/>
</dbReference>
<dbReference type="InterPro" id="IPR003524">
    <property type="entry name" value="PNAcMuramoyl-5peptid_Trfase"/>
</dbReference>
<keyword evidence="7 9" id="KW-0472">Membrane</keyword>
<dbReference type="AlphaFoldDB" id="A0AA37MXY0"/>
<evidence type="ECO:0000256" key="4">
    <source>
        <dbReference type="ARBA" id="ARBA00022679"/>
    </source>
</evidence>
<dbReference type="GO" id="GO:0008963">
    <property type="term" value="F:phospho-N-acetylmuramoyl-pentapeptide-transferase activity"/>
    <property type="evidence" value="ECO:0007669"/>
    <property type="project" value="InterPro"/>
</dbReference>
<dbReference type="Proteomes" id="UP001055185">
    <property type="component" value="Unassembled WGS sequence"/>
</dbReference>
<feature type="transmembrane region" description="Helical" evidence="9">
    <location>
        <begin position="54"/>
        <end position="75"/>
    </location>
</feature>
<feature type="transmembrane region" description="Helical" evidence="9">
    <location>
        <begin position="296"/>
        <end position="315"/>
    </location>
</feature>
<feature type="transmembrane region" description="Helical" evidence="9">
    <location>
        <begin position="112"/>
        <end position="136"/>
    </location>
</feature>
<comment type="caution">
    <text evidence="10">The sequence shown here is derived from an EMBL/GenBank/DDBJ whole genome shotgun (WGS) entry which is preliminary data.</text>
</comment>
<dbReference type="InterPro" id="IPR000715">
    <property type="entry name" value="Glycosyl_transferase_4"/>
</dbReference>
<protein>
    <submittedName>
        <fullName evidence="10">Phospho-N-acetylmuramoyl-pentapeptide-transferase</fullName>
    </submittedName>
</protein>
<keyword evidence="8" id="KW-0460">Magnesium</keyword>
<keyword evidence="4" id="KW-0808">Transferase</keyword>
<dbReference type="EMBL" id="BQKV01000034">
    <property type="protein sequence ID" value="GJN64484.1"/>
    <property type="molecule type" value="Genomic_DNA"/>
</dbReference>
<dbReference type="Pfam" id="PF00953">
    <property type="entry name" value="Glycos_transf_4"/>
    <property type="match status" value="1"/>
</dbReference>
<evidence type="ECO:0000256" key="9">
    <source>
        <dbReference type="SAM" id="Phobius"/>
    </source>
</evidence>
<evidence type="ECO:0000256" key="5">
    <source>
        <dbReference type="ARBA" id="ARBA00022692"/>
    </source>
</evidence>
<dbReference type="GO" id="GO:0046872">
    <property type="term" value="F:metal ion binding"/>
    <property type="evidence" value="ECO:0007669"/>
    <property type="project" value="UniProtKB-KW"/>
</dbReference>
<keyword evidence="6 9" id="KW-1133">Transmembrane helix</keyword>
<dbReference type="PROSITE" id="PS01348">
    <property type="entry name" value="MRAY_2"/>
    <property type="match status" value="1"/>
</dbReference>
<dbReference type="PANTHER" id="PTHR22926">
    <property type="entry name" value="PHOSPHO-N-ACETYLMURAMOYL-PENTAPEPTIDE-TRANSFERASE"/>
    <property type="match status" value="1"/>
</dbReference>
<feature type="transmembrane region" description="Helical" evidence="9">
    <location>
        <begin position="81"/>
        <end position="100"/>
    </location>
</feature>
<evidence type="ECO:0000256" key="3">
    <source>
        <dbReference type="ARBA" id="ARBA00022475"/>
    </source>
</evidence>
<feature type="transmembrane region" description="Helical" evidence="9">
    <location>
        <begin position="170"/>
        <end position="188"/>
    </location>
</feature>
<comment type="cofactor">
    <cofactor evidence="8">
        <name>Mg(2+)</name>
        <dbReference type="ChEBI" id="CHEBI:18420"/>
    </cofactor>
</comment>
<feature type="binding site" evidence="8">
    <location>
        <position position="163"/>
    </location>
    <ligand>
        <name>Mg(2+)</name>
        <dbReference type="ChEBI" id="CHEBI:18420"/>
    </ligand>
</feature>
<gene>
    <name evidence="10" type="primary">mraY</name>
    <name evidence="10" type="ORF">JCM17207_11090</name>
</gene>
<evidence type="ECO:0000313" key="11">
    <source>
        <dbReference type="Proteomes" id="UP001055185"/>
    </source>
</evidence>
<comment type="subcellular location">
    <subcellularLocation>
        <location evidence="1">Cell membrane</location>
        <topology evidence="1">Multi-pass membrane protein</topology>
    </subcellularLocation>
</comment>
<accession>A0AA37MXY0</accession>
<dbReference type="CDD" id="cd06852">
    <property type="entry name" value="GT_MraY"/>
    <property type="match status" value="1"/>
</dbReference>
<feature type="transmembrane region" description="Helical" evidence="9">
    <location>
        <begin position="16"/>
        <end position="33"/>
    </location>
</feature>
<dbReference type="GO" id="GO:0044038">
    <property type="term" value="P:cell wall macromolecule biosynthetic process"/>
    <property type="evidence" value="ECO:0007669"/>
    <property type="project" value="TreeGrafter"/>
</dbReference>
<keyword evidence="11" id="KW-1185">Reference proteome</keyword>
<comment type="similarity">
    <text evidence="2">Belongs to the glycosyltransferase 4 family. MraY subfamily.</text>
</comment>
<keyword evidence="5 9" id="KW-0812">Transmembrane</keyword>
<evidence type="ECO:0000313" key="10">
    <source>
        <dbReference type="EMBL" id="GJN64484.1"/>
    </source>
</evidence>
<keyword evidence="8" id="KW-0479">Metal-binding</keyword>
<evidence type="ECO:0000256" key="6">
    <source>
        <dbReference type="ARBA" id="ARBA00022989"/>
    </source>
</evidence>
<organism evidence="10 11">
    <name type="scientific">Faecalibacterium gallinarum</name>
    <dbReference type="NCBI Taxonomy" id="2903556"/>
    <lineage>
        <taxon>Bacteria</taxon>
        <taxon>Bacillati</taxon>
        <taxon>Bacillota</taxon>
        <taxon>Clostridia</taxon>
        <taxon>Eubacteriales</taxon>
        <taxon>Oscillospiraceae</taxon>
        <taxon>Faecalibacterium</taxon>
    </lineage>
</organism>
<dbReference type="GO" id="GO:0071555">
    <property type="term" value="P:cell wall organization"/>
    <property type="evidence" value="ECO:0007669"/>
    <property type="project" value="TreeGrafter"/>
</dbReference>
<feature type="transmembrane region" description="Helical" evidence="9">
    <location>
        <begin position="142"/>
        <end position="163"/>
    </location>
</feature>
<evidence type="ECO:0000256" key="7">
    <source>
        <dbReference type="ARBA" id="ARBA00023136"/>
    </source>
</evidence>
<evidence type="ECO:0000256" key="2">
    <source>
        <dbReference type="ARBA" id="ARBA00005583"/>
    </source>
</evidence>
<dbReference type="GO" id="GO:0005886">
    <property type="term" value="C:plasma membrane"/>
    <property type="evidence" value="ECO:0007669"/>
    <property type="project" value="UniProtKB-SubCell"/>
</dbReference>
<proteinExistence type="inferred from homology"/>
<keyword evidence="3" id="KW-1003">Cell membrane</keyword>
<evidence type="ECO:0000256" key="1">
    <source>
        <dbReference type="ARBA" id="ARBA00004651"/>
    </source>
</evidence>
<evidence type="ECO:0000256" key="8">
    <source>
        <dbReference type="PIRSR" id="PIRSR600715-1"/>
    </source>
</evidence>
<feature type="binding site" evidence="8">
    <location>
        <position position="222"/>
    </location>
    <ligand>
        <name>Mg(2+)</name>
        <dbReference type="ChEBI" id="CHEBI:18420"/>
    </ligand>
</feature>
<sequence length="318" mass="34419">MVTLLLSLVGPRGVEALAFVLAFVLTALMTALFRDRLPQDHGRAYAVNGEQSRGKARGAGLIFVLCIALVSLAFLPFQPEFVIYTALLIASMLSGYLDDAAEQAWNEYKKGLIDFAIAALAGITYLNFNGCGVSFLEWSFEIPYPIYLLLIVILFWASINVVNCTDGVDGLSASLAVVSIGTFALAYSDELGDYVTAAAVFAGSLLAYLWSNAKPSSILMGDAGSRAMGFFLALLALKCGHPFAFLLAALVFIVDGSLGILKISLKRFLHISILKNTRTPLHDHVRKNLGWSDEQVVMRWVILQCMASAVLLVLIGKL</sequence>
<name>A0AA37MXY0_9FIRM</name>
<reference evidence="10" key="1">
    <citation type="journal article" date="2022" name="Int. J. Syst. Evol. Microbiol.">
        <title>Genome-based, phenotypic and chemotaxonomic classification of Faecalibacterium strains: proposal of three novel species Faecalibacterium duncaniae sp. nov., Faecalibacterium hattorii sp. nov. and Faecalibacterium gallinarum sp. nov. .</title>
        <authorList>
            <person name="Sakamoto M."/>
            <person name="Sakurai N."/>
            <person name="Tanno H."/>
            <person name="Iino T."/>
            <person name="Ohkuma M."/>
            <person name="Endo A."/>
        </authorList>
    </citation>
    <scope>NUCLEOTIDE SEQUENCE</scope>
    <source>
        <strain evidence="10">JCM 17207</strain>
    </source>
</reference>
<dbReference type="InterPro" id="IPR018480">
    <property type="entry name" value="PNAcMuramoyl-5peptid_Trfase_CS"/>
</dbReference>
<feature type="transmembrane region" description="Helical" evidence="9">
    <location>
        <begin position="194"/>
        <end position="211"/>
    </location>
</feature>